<evidence type="ECO:0000256" key="2">
    <source>
        <dbReference type="SAM" id="MobiDB-lite"/>
    </source>
</evidence>
<organism evidence="4 5">
    <name type="scientific">Calicophoron daubneyi</name>
    <name type="common">Rumen fluke</name>
    <name type="synonym">Paramphistomum daubneyi</name>
    <dbReference type="NCBI Taxonomy" id="300641"/>
    <lineage>
        <taxon>Eukaryota</taxon>
        <taxon>Metazoa</taxon>
        <taxon>Spiralia</taxon>
        <taxon>Lophotrochozoa</taxon>
        <taxon>Platyhelminthes</taxon>
        <taxon>Trematoda</taxon>
        <taxon>Digenea</taxon>
        <taxon>Plagiorchiida</taxon>
        <taxon>Pronocephalata</taxon>
        <taxon>Paramphistomoidea</taxon>
        <taxon>Paramphistomidae</taxon>
        <taxon>Calicophoron</taxon>
    </lineage>
</organism>
<dbReference type="EMBL" id="CAXLJL010000212">
    <property type="protein sequence ID" value="CAL5134557.1"/>
    <property type="molecule type" value="Genomic_DNA"/>
</dbReference>
<dbReference type="PROSITE" id="PS00028">
    <property type="entry name" value="ZINC_FINGER_C2H2_1"/>
    <property type="match status" value="1"/>
</dbReference>
<feature type="domain" description="C2H2-type" evidence="3">
    <location>
        <begin position="175"/>
        <end position="203"/>
    </location>
</feature>
<feature type="region of interest" description="Disordered" evidence="2">
    <location>
        <begin position="65"/>
        <end position="89"/>
    </location>
</feature>
<protein>
    <recommendedName>
        <fullName evidence="3">C2H2-type domain-containing protein</fullName>
    </recommendedName>
</protein>
<comment type="caution">
    <text evidence="4">The sequence shown here is derived from an EMBL/GenBank/DDBJ whole genome shotgun (WGS) entry which is preliminary data.</text>
</comment>
<feature type="compositionally biased region" description="Polar residues" evidence="2">
    <location>
        <begin position="205"/>
        <end position="214"/>
    </location>
</feature>
<keyword evidence="1" id="KW-0479">Metal-binding</keyword>
<dbReference type="InterPro" id="IPR013087">
    <property type="entry name" value="Znf_C2H2_type"/>
</dbReference>
<dbReference type="PROSITE" id="PS50157">
    <property type="entry name" value="ZINC_FINGER_C2H2_2"/>
    <property type="match status" value="1"/>
</dbReference>
<dbReference type="GO" id="GO:0008270">
    <property type="term" value="F:zinc ion binding"/>
    <property type="evidence" value="ECO:0007669"/>
    <property type="project" value="UniProtKB-KW"/>
</dbReference>
<evidence type="ECO:0000259" key="3">
    <source>
        <dbReference type="PROSITE" id="PS50157"/>
    </source>
</evidence>
<dbReference type="AlphaFoldDB" id="A0AAV2TGK9"/>
<name>A0AAV2TGK9_CALDB</name>
<keyword evidence="1" id="KW-0863">Zinc-finger</keyword>
<evidence type="ECO:0000313" key="4">
    <source>
        <dbReference type="EMBL" id="CAL5134557.1"/>
    </source>
</evidence>
<reference evidence="4" key="1">
    <citation type="submission" date="2024-06" db="EMBL/GenBank/DDBJ databases">
        <authorList>
            <person name="Liu X."/>
            <person name="Lenzi L."/>
            <person name="Haldenby T S."/>
            <person name="Uol C."/>
        </authorList>
    </citation>
    <scope>NUCLEOTIDE SEQUENCE</scope>
</reference>
<gene>
    <name evidence="4" type="ORF">CDAUBV1_LOCUS8279</name>
</gene>
<evidence type="ECO:0000256" key="1">
    <source>
        <dbReference type="PROSITE-ProRule" id="PRU00042"/>
    </source>
</evidence>
<feature type="region of interest" description="Disordered" evidence="2">
    <location>
        <begin position="201"/>
        <end position="226"/>
    </location>
</feature>
<keyword evidence="1" id="KW-0862">Zinc</keyword>
<sequence length="226" mass="24482">MEEIFMCKNVGPVLPVGVRKCWTYGAKVHDSTVEQLSSSVSMVTIKMENETDGRTRHAVGVSTNSHLQRLAEKQKKSKTKNGKTPPVRRSVPAALASALVPGNNKTSQSGVRSTELSASPIGAALQAVFSNIFPAPNPKINSTFSSHSAKPAKSEDVVIRPSVDEPSVWRAPQGFRCYKCDKFFERADGLSEHMAVIHQIPTPASRANQSTILSSPKRIKQEPSGC</sequence>
<dbReference type="Proteomes" id="UP001497525">
    <property type="component" value="Unassembled WGS sequence"/>
</dbReference>
<proteinExistence type="predicted"/>
<evidence type="ECO:0000313" key="5">
    <source>
        <dbReference type="Proteomes" id="UP001497525"/>
    </source>
</evidence>
<accession>A0AAV2TGK9</accession>